<evidence type="ECO:0000256" key="1">
    <source>
        <dbReference type="SAM" id="SignalP"/>
    </source>
</evidence>
<dbReference type="RefSeq" id="WP_010890796.1">
    <property type="nucleotide sequence ID" value="NC_001988.2"/>
</dbReference>
<dbReference type="EMBL" id="AE001438">
    <property type="protein sequence ID" value="AAK76857.1"/>
    <property type="molecule type" value="Genomic_DNA"/>
</dbReference>
<evidence type="ECO:0000313" key="3">
    <source>
        <dbReference type="Proteomes" id="UP000000814"/>
    </source>
</evidence>
<protein>
    <submittedName>
        <fullName evidence="2">Uncharacterized protein</fullName>
    </submittedName>
</protein>
<feature type="chain" id="PRO_5004324536" evidence="1">
    <location>
        <begin position="27"/>
        <end position="103"/>
    </location>
</feature>
<reference evidence="2 3" key="1">
    <citation type="journal article" date="2001" name="J. Bacteriol.">
        <title>Genome sequence and comparative analysis of the solvent-producing bacterium Clostridium acetobutylicum.</title>
        <authorList>
            <person name="Nolling J."/>
            <person name="Breton G."/>
            <person name="Omelchenko M.V."/>
            <person name="Makarova K.S."/>
            <person name="Zeng Q."/>
            <person name="Gibson R."/>
            <person name="Lee H.M."/>
            <person name="Dubois J."/>
            <person name="Qiu D."/>
            <person name="Hitti J."/>
            <person name="Wolf Y.I."/>
            <person name="Tatusov R.L."/>
            <person name="Sabathe F."/>
            <person name="Doucette-Stamm L."/>
            <person name="Soucaille P."/>
            <person name="Daly M.J."/>
            <person name="Bennett G.N."/>
            <person name="Koonin E.V."/>
            <person name="Smith D.R."/>
        </authorList>
    </citation>
    <scope>NUCLEOTIDE SEQUENCE [LARGE SCALE GENOMIC DNA]</scope>
    <source>
        <strain evidence="3">ATCC 824 / DSM 792 / JCM 1419 / LMG 5710 / VKM B-1787</strain>
        <plasmid evidence="3">pSOL1</plasmid>
    </source>
</reference>
<dbReference type="HOGENOM" id="CLU_2258774_0_0_9"/>
<gene>
    <name evidence="2" type="ordered locus">CA_P0112</name>
</gene>
<proteinExistence type="predicted"/>
<feature type="signal peptide" evidence="1">
    <location>
        <begin position="1"/>
        <end position="26"/>
    </location>
</feature>
<dbReference type="GeneID" id="45000339"/>
<sequence length="103" mass="11660">MRKKLLSLVMTGAIALTLIPAVNSSAAKINNTKTTKLSVSPRDSWHNGHIYADTELYYQPYSDTYAGSVAQKTEVSYQYYGNGWYYVFVQGKYFYVYGSGHFC</sequence>
<name>Q97TI9_CLOAB</name>
<dbReference type="AlphaFoldDB" id="Q97TI9"/>
<dbReference type="PATRIC" id="fig|272562.8.peg.112"/>
<evidence type="ECO:0000313" key="2">
    <source>
        <dbReference type="EMBL" id="AAK76857.1"/>
    </source>
</evidence>
<keyword evidence="1" id="KW-0732">Signal</keyword>
<keyword evidence="2" id="KW-0614">Plasmid</keyword>
<accession>Q97TI9</accession>
<dbReference type="KEGG" id="cac:CA_P0112"/>
<keyword evidence="3" id="KW-1185">Reference proteome</keyword>
<organism evidence="2 3">
    <name type="scientific">Clostridium acetobutylicum (strain ATCC 824 / DSM 792 / JCM 1419 / IAM 19013 / LMG 5710 / NBRC 13948 / NRRL B-527 / VKM B-1787 / 2291 / W)</name>
    <dbReference type="NCBI Taxonomy" id="272562"/>
    <lineage>
        <taxon>Bacteria</taxon>
        <taxon>Bacillati</taxon>
        <taxon>Bacillota</taxon>
        <taxon>Clostridia</taxon>
        <taxon>Eubacteriales</taxon>
        <taxon>Clostridiaceae</taxon>
        <taxon>Clostridium</taxon>
    </lineage>
</organism>
<dbReference type="Proteomes" id="UP000000814">
    <property type="component" value="Plasmid pSOL1"/>
</dbReference>
<geneLocation type="plasmid" evidence="2 3">
    <name>pSOL1</name>
</geneLocation>